<evidence type="ECO:0000313" key="5">
    <source>
        <dbReference type="Proteomes" id="UP000799437"/>
    </source>
</evidence>
<feature type="compositionally biased region" description="Basic residues" evidence="2">
    <location>
        <begin position="158"/>
        <end position="167"/>
    </location>
</feature>
<dbReference type="SUPFAM" id="SSF48403">
    <property type="entry name" value="Ankyrin repeat"/>
    <property type="match status" value="1"/>
</dbReference>
<feature type="domain" description="KRIT1 ARM-repeats" evidence="3">
    <location>
        <begin position="331"/>
        <end position="466"/>
    </location>
</feature>
<keyword evidence="1" id="KW-0040">ANK repeat</keyword>
<name>A0A6A6W5L4_9PEZI</name>
<dbReference type="PANTHER" id="PTHR24149:SF14">
    <property type="entry name" value="ANKYRIN REPEAT DOMAIN 12"/>
    <property type="match status" value="1"/>
</dbReference>
<dbReference type="InterPro" id="IPR053210">
    <property type="entry name" value="ANKRD12"/>
</dbReference>
<feature type="compositionally biased region" description="Polar residues" evidence="2">
    <location>
        <begin position="104"/>
        <end position="117"/>
    </location>
</feature>
<accession>A0A6A6W5L4</accession>
<feature type="compositionally biased region" description="Basic and acidic residues" evidence="2">
    <location>
        <begin position="53"/>
        <end position="75"/>
    </location>
</feature>
<feature type="repeat" description="ANK" evidence="1">
    <location>
        <begin position="219"/>
        <end position="251"/>
    </location>
</feature>
<feature type="compositionally biased region" description="Polar residues" evidence="2">
    <location>
        <begin position="18"/>
        <end position="34"/>
    </location>
</feature>
<dbReference type="GO" id="GO:0005654">
    <property type="term" value="C:nucleoplasm"/>
    <property type="evidence" value="ECO:0007669"/>
    <property type="project" value="TreeGrafter"/>
</dbReference>
<feature type="region of interest" description="Disordered" evidence="2">
    <location>
        <begin position="1"/>
        <end position="182"/>
    </location>
</feature>
<dbReference type="GeneID" id="54482916"/>
<dbReference type="OrthoDB" id="194358at2759"/>
<organism evidence="4 5">
    <name type="scientific">Pseudovirgaria hyperparasitica</name>
    <dbReference type="NCBI Taxonomy" id="470096"/>
    <lineage>
        <taxon>Eukaryota</taxon>
        <taxon>Fungi</taxon>
        <taxon>Dikarya</taxon>
        <taxon>Ascomycota</taxon>
        <taxon>Pezizomycotina</taxon>
        <taxon>Dothideomycetes</taxon>
        <taxon>Dothideomycetes incertae sedis</taxon>
        <taxon>Acrospermales</taxon>
        <taxon>Acrospermaceae</taxon>
        <taxon>Pseudovirgaria</taxon>
    </lineage>
</organism>
<dbReference type="InterPro" id="IPR036770">
    <property type="entry name" value="Ankyrin_rpt-contain_sf"/>
</dbReference>
<dbReference type="PROSITE" id="PS50297">
    <property type="entry name" value="ANK_REP_REGION"/>
    <property type="match status" value="2"/>
</dbReference>
<keyword evidence="5" id="KW-1185">Reference proteome</keyword>
<dbReference type="RefSeq" id="XP_033600286.1">
    <property type="nucleotide sequence ID" value="XM_033741862.1"/>
</dbReference>
<dbReference type="InterPro" id="IPR056485">
    <property type="entry name" value="ARM_KRIT1"/>
</dbReference>
<dbReference type="InterPro" id="IPR002110">
    <property type="entry name" value="Ankyrin_rpt"/>
</dbReference>
<protein>
    <submittedName>
        <fullName evidence="4">Ankyrin</fullName>
    </submittedName>
</protein>
<dbReference type="PROSITE" id="PS50088">
    <property type="entry name" value="ANK_REPEAT"/>
    <property type="match status" value="2"/>
</dbReference>
<dbReference type="Pfam" id="PF12796">
    <property type="entry name" value="Ank_2"/>
    <property type="match status" value="1"/>
</dbReference>
<dbReference type="PANTHER" id="PTHR24149">
    <property type="entry name" value="ANKYRIN REPEAT DOMAIN-CONTAINING PROTEIN 12"/>
    <property type="match status" value="1"/>
</dbReference>
<feature type="compositionally biased region" description="Polar residues" evidence="2">
    <location>
        <begin position="497"/>
        <end position="508"/>
    </location>
</feature>
<reference evidence="4" key="1">
    <citation type="journal article" date="2020" name="Stud. Mycol.">
        <title>101 Dothideomycetes genomes: a test case for predicting lifestyles and emergence of pathogens.</title>
        <authorList>
            <person name="Haridas S."/>
            <person name="Albert R."/>
            <person name="Binder M."/>
            <person name="Bloem J."/>
            <person name="Labutti K."/>
            <person name="Salamov A."/>
            <person name="Andreopoulos B."/>
            <person name="Baker S."/>
            <person name="Barry K."/>
            <person name="Bills G."/>
            <person name="Bluhm B."/>
            <person name="Cannon C."/>
            <person name="Castanera R."/>
            <person name="Culley D."/>
            <person name="Daum C."/>
            <person name="Ezra D."/>
            <person name="Gonzalez J."/>
            <person name="Henrissat B."/>
            <person name="Kuo A."/>
            <person name="Liang C."/>
            <person name="Lipzen A."/>
            <person name="Lutzoni F."/>
            <person name="Magnuson J."/>
            <person name="Mondo S."/>
            <person name="Nolan M."/>
            <person name="Ohm R."/>
            <person name="Pangilinan J."/>
            <person name="Park H.-J."/>
            <person name="Ramirez L."/>
            <person name="Alfaro M."/>
            <person name="Sun H."/>
            <person name="Tritt A."/>
            <person name="Yoshinaga Y."/>
            <person name="Zwiers L.-H."/>
            <person name="Turgeon B."/>
            <person name="Goodwin S."/>
            <person name="Spatafora J."/>
            <person name="Crous P."/>
            <person name="Grigoriev I."/>
        </authorList>
    </citation>
    <scope>NUCLEOTIDE SEQUENCE</scope>
    <source>
        <strain evidence="4">CBS 121739</strain>
    </source>
</reference>
<dbReference type="SMART" id="SM00248">
    <property type="entry name" value="ANK"/>
    <property type="match status" value="3"/>
</dbReference>
<dbReference type="EMBL" id="ML996572">
    <property type="protein sequence ID" value="KAF2757835.1"/>
    <property type="molecule type" value="Genomic_DNA"/>
</dbReference>
<feature type="region of interest" description="Disordered" evidence="2">
    <location>
        <begin position="463"/>
        <end position="508"/>
    </location>
</feature>
<feature type="non-terminal residue" evidence="4">
    <location>
        <position position="508"/>
    </location>
</feature>
<evidence type="ECO:0000256" key="1">
    <source>
        <dbReference type="PROSITE-ProRule" id="PRU00023"/>
    </source>
</evidence>
<gene>
    <name evidence="4" type="ORF">EJ05DRAFT_439189</name>
</gene>
<dbReference type="AlphaFoldDB" id="A0A6A6W5L4"/>
<sequence>MSWSSSAQFKEDTRRSPTEATSSPRPRNAFSPSVASGRRDRSNSIPESRKRKARDEGHIRNLEPPRQRHKTDGAVRELSNPRQQQPQSSLSSTTAASRQHRRSASTQSAVQGSSSTQGRKRRDASNLIISTHDHRAWSSHSSSDEDSSPRRPSQPKLQHMRLKRSSHRSLTSPARTMPKKDTDKFGATKLAREAERGDLKSVIAAYNEKNDDLNRPDFAGFTPLQKAALNGYDDVVKFLIDKGCDTSCQSGDRDTPLIDAAENGHIEVVRLLLRQGKVNPHHQNKKGQRAIDVLKDGSDFEELEKELKEAMLREADTSANKEEDKANLPSKQASSLLYNEYNVETMKDKAAEGNVQLVGELLESRVKPNIACGIAAARGGHDDILSLFLAEGLKADPDPAKHSETYMTVAIGRGHLRVIELLLNQENFDPTRENREGLNYWQLAEQRRGPKWEQERSLLKERYDAYLNKRSPNRSRKHAPASSNSPPPARTKLARRSSPQPTDRSLSP</sequence>
<evidence type="ECO:0000256" key="2">
    <source>
        <dbReference type="SAM" id="MobiDB-lite"/>
    </source>
</evidence>
<evidence type="ECO:0000259" key="3">
    <source>
        <dbReference type="Pfam" id="PF24521"/>
    </source>
</evidence>
<feature type="compositionally biased region" description="Low complexity" evidence="2">
    <location>
        <begin position="78"/>
        <end position="97"/>
    </location>
</feature>
<evidence type="ECO:0000313" key="4">
    <source>
        <dbReference type="EMBL" id="KAF2757835.1"/>
    </source>
</evidence>
<dbReference type="Proteomes" id="UP000799437">
    <property type="component" value="Unassembled WGS sequence"/>
</dbReference>
<feature type="repeat" description="ANK" evidence="1">
    <location>
        <begin position="252"/>
        <end position="276"/>
    </location>
</feature>
<dbReference type="Pfam" id="PF24521">
    <property type="entry name" value="Ank_KRIT1"/>
    <property type="match status" value="1"/>
</dbReference>
<proteinExistence type="predicted"/>
<dbReference type="Gene3D" id="1.25.40.20">
    <property type="entry name" value="Ankyrin repeat-containing domain"/>
    <property type="match status" value="2"/>
</dbReference>